<dbReference type="SMART" id="SM00457">
    <property type="entry name" value="MACPF"/>
    <property type="match status" value="1"/>
</dbReference>
<dbReference type="Gene3D" id="2.60.40.150">
    <property type="entry name" value="C2 domain"/>
    <property type="match status" value="1"/>
</dbReference>
<evidence type="ECO:0000256" key="7">
    <source>
        <dbReference type="ARBA" id="ARBA00023157"/>
    </source>
</evidence>
<keyword evidence="6" id="KW-0472">Membrane</keyword>
<reference evidence="13" key="2">
    <citation type="submission" date="2025-04" db="UniProtKB">
        <authorList>
            <consortium name="RefSeq"/>
        </authorList>
    </citation>
    <scope>IDENTIFICATION</scope>
</reference>
<evidence type="ECO:0000256" key="8">
    <source>
        <dbReference type="SAM" id="SignalP"/>
    </source>
</evidence>
<dbReference type="PROSITE" id="PS00279">
    <property type="entry name" value="MACPF_1"/>
    <property type="match status" value="1"/>
</dbReference>
<dbReference type="OrthoDB" id="1366754at2759"/>
<dbReference type="GO" id="GO:0005576">
    <property type="term" value="C:extracellular region"/>
    <property type="evidence" value="ECO:0007669"/>
    <property type="project" value="UniProtKB-SubCell"/>
</dbReference>
<dbReference type="SUPFAM" id="SSF49562">
    <property type="entry name" value="C2 domain (Calcium/lipid-binding domain, CaLB)"/>
    <property type="match status" value="1"/>
</dbReference>
<dbReference type="Ensembl" id="ENSSPAT00000014978.1">
    <property type="protein sequence ID" value="ENSSPAP00000014736.1"/>
    <property type="gene ID" value="ENSSPAG00000011118.1"/>
</dbReference>
<dbReference type="InterPro" id="IPR000008">
    <property type="entry name" value="C2_dom"/>
</dbReference>
<organism evidence="11">
    <name type="scientific">Stegastes partitus</name>
    <name type="common">bicolor damselfish</name>
    <dbReference type="NCBI Taxonomy" id="144197"/>
    <lineage>
        <taxon>Eukaryota</taxon>
        <taxon>Metazoa</taxon>
        <taxon>Chordata</taxon>
        <taxon>Craniata</taxon>
        <taxon>Vertebrata</taxon>
        <taxon>Euteleostomi</taxon>
        <taxon>Actinopterygii</taxon>
        <taxon>Neopterygii</taxon>
        <taxon>Teleostei</taxon>
        <taxon>Neoteleostei</taxon>
        <taxon>Acanthomorphata</taxon>
        <taxon>Ovalentaria</taxon>
        <taxon>Pomacentridae</taxon>
        <taxon>Stegastes</taxon>
    </lineage>
</organism>
<evidence type="ECO:0000256" key="5">
    <source>
        <dbReference type="ARBA" id="ARBA00022852"/>
    </source>
</evidence>
<reference evidence="11" key="1">
    <citation type="submission" date="2023-09" db="UniProtKB">
        <authorList>
            <consortium name="Ensembl"/>
        </authorList>
    </citation>
    <scope>IDENTIFICATION</scope>
</reference>
<keyword evidence="8" id="KW-0732">Signal</keyword>
<dbReference type="GeneTree" id="ENSGT00530000063725"/>
<protein>
    <submittedName>
        <fullName evidence="11 13">Perforin-1-like</fullName>
    </submittedName>
</protein>
<dbReference type="InterPro" id="IPR052784">
    <property type="entry name" value="Perforin-1_pore-forming"/>
</dbReference>
<dbReference type="GO" id="GO:0001771">
    <property type="term" value="P:immunological synapse formation"/>
    <property type="evidence" value="ECO:0007669"/>
    <property type="project" value="TreeGrafter"/>
</dbReference>
<name>A0A3B5A3G3_9TELE</name>
<dbReference type="PANTHER" id="PTHR46096:SF1">
    <property type="entry name" value="PERFORIN 1.5"/>
    <property type="match status" value="1"/>
</dbReference>
<sequence>MLSSSAPLFLSLLLFLSHQSPVLSCQTGTKSQCDSAPFVPGHNLGGEGFDVVTLQRKGAYVVDVRTYLTPAGTCTLCSNPLQGNALQKLPVSAVDWRATTRCTNYLSSTYHTSVSSLVKEFTSQDSSTWTSGLNYKKFGSLEAGGARSSAYRFASAASKEDRYTFSIHSTTCSHYRYRVSNTPALSAEFKKDLAGLPSYNVYTSLQYRRFISTYGTHYIRQAHLGGRLRRVSATRTCLSRLNGLSSYQAHNCLSVGVKIGLGKLKYSNSHKSCSRILRNWDYSTWSSSGLHKHYTEVVGGKGWNGEFSLSHSNPSGYQNWLKTLKDLPSVVRYDLRPLHELVPSGTRRTGLKAAIEKYLLDNAIRSTRPRFCGRVPNLDDSCCPKQARRGRLVVTIVRAWNLKGDWRGKTEAYAKMFYGSNHRQTRMIRSNDPRWNARYDLGNVYTSWGLKIEVWDKDWRRDDRLGSCTKYLKQGTNRFTCYAKKGHVEVVYTLTCDNHLTGDRCHQYKPSAY</sequence>
<proteinExistence type="inferred from homology"/>
<dbReference type="InterPro" id="IPR020863">
    <property type="entry name" value="MACPF_CS"/>
</dbReference>
<evidence type="ECO:0000256" key="4">
    <source>
        <dbReference type="ARBA" id="ARBA00022525"/>
    </source>
</evidence>
<evidence type="ECO:0000313" key="11">
    <source>
        <dbReference type="Ensembl" id="ENSSPAP00000014736.1"/>
    </source>
</evidence>
<feature type="chain" id="PRO_5044591589" evidence="8">
    <location>
        <begin position="25"/>
        <end position="513"/>
    </location>
</feature>
<dbReference type="GO" id="GO:0031640">
    <property type="term" value="P:killing of cells of another organism"/>
    <property type="evidence" value="ECO:0007669"/>
    <property type="project" value="UniProtKB-KW"/>
</dbReference>
<dbReference type="GO" id="GO:0022829">
    <property type="term" value="F:wide pore channel activity"/>
    <property type="evidence" value="ECO:0007669"/>
    <property type="project" value="TreeGrafter"/>
</dbReference>
<evidence type="ECO:0000313" key="13">
    <source>
        <dbReference type="RefSeq" id="XP_008290666.1"/>
    </source>
</evidence>
<feature type="signal peptide" evidence="8">
    <location>
        <begin position="1"/>
        <end position="24"/>
    </location>
</feature>
<keyword evidence="12" id="KW-1185">Reference proteome</keyword>
<dbReference type="RefSeq" id="XP_008290666.1">
    <property type="nucleotide sequence ID" value="XM_008292444.1"/>
</dbReference>
<gene>
    <name evidence="13" type="primary">LOC103365103</name>
</gene>
<dbReference type="GO" id="GO:0016020">
    <property type="term" value="C:membrane"/>
    <property type="evidence" value="ECO:0007669"/>
    <property type="project" value="UniProtKB-SubCell"/>
</dbReference>
<accession>A0A3B5A3G3</accession>
<dbReference type="Proteomes" id="UP000694891">
    <property type="component" value="Unplaced"/>
</dbReference>
<keyword evidence="5" id="KW-0204">Cytolysis</keyword>
<evidence type="ECO:0000256" key="3">
    <source>
        <dbReference type="ARBA" id="ARBA00009214"/>
    </source>
</evidence>
<evidence type="ECO:0000256" key="1">
    <source>
        <dbReference type="ARBA" id="ARBA00004370"/>
    </source>
</evidence>
<comment type="subcellular location">
    <subcellularLocation>
        <location evidence="1">Membrane</location>
    </subcellularLocation>
    <subcellularLocation>
        <location evidence="2">Secreted</location>
    </subcellularLocation>
</comment>
<feature type="domain" description="MACPF" evidence="10">
    <location>
        <begin position="29"/>
        <end position="375"/>
    </location>
</feature>
<feature type="domain" description="C2" evidence="9">
    <location>
        <begin position="374"/>
        <end position="492"/>
    </location>
</feature>
<dbReference type="InterPro" id="IPR035892">
    <property type="entry name" value="C2_domain_sf"/>
</dbReference>
<evidence type="ECO:0000256" key="2">
    <source>
        <dbReference type="ARBA" id="ARBA00004613"/>
    </source>
</evidence>
<dbReference type="PANTHER" id="PTHR46096">
    <property type="entry name" value="PERFORIN-1"/>
    <property type="match status" value="1"/>
</dbReference>
<dbReference type="Pfam" id="PF00168">
    <property type="entry name" value="C2"/>
    <property type="match status" value="1"/>
</dbReference>
<dbReference type="GO" id="GO:0001913">
    <property type="term" value="P:T cell mediated cytotoxicity"/>
    <property type="evidence" value="ECO:0007669"/>
    <property type="project" value="TreeGrafter"/>
</dbReference>
<dbReference type="GeneID" id="103365103"/>
<dbReference type="SMART" id="SM00239">
    <property type="entry name" value="C2"/>
    <property type="match status" value="1"/>
</dbReference>
<dbReference type="PROSITE" id="PS50004">
    <property type="entry name" value="C2"/>
    <property type="match status" value="1"/>
</dbReference>
<evidence type="ECO:0000259" key="10">
    <source>
        <dbReference type="PROSITE" id="PS51412"/>
    </source>
</evidence>
<keyword evidence="4" id="KW-0964">Secreted</keyword>
<evidence type="ECO:0000313" key="12">
    <source>
        <dbReference type="Proteomes" id="UP000694891"/>
    </source>
</evidence>
<keyword evidence="7" id="KW-1015">Disulfide bond</keyword>
<dbReference type="GO" id="GO:0051607">
    <property type="term" value="P:defense response to virus"/>
    <property type="evidence" value="ECO:0007669"/>
    <property type="project" value="TreeGrafter"/>
</dbReference>
<dbReference type="PROSITE" id="PS51412">
    <property type="entry name" value="MACPF_2"/>
    <property type="match status" value="1"/>
</dbReference>
<dbReference type="Pfam" id="PF01823">
    <property type="entry name" value="MACPF"/>
    <property type="match status" value="1"/>
</dbReference>
<evidence type="ECO:0000259" key="9">
    <source>
        <dbReference type="PROSITE" id="PS50004"/>
    </source>
</evidence>
<comment type="similarity">
    <text evidence="3">Belongs to the complement C6/C7/C8/C9 family.</text>
</comment>
<dbReference type="AlphaFoldDB" id="A0A3B5A3G3"/>
<dbReference type="InterPro" id="IPR020864">
    <property type="entry name" value="MACPF"/>
</dbReference>
<evidence type="ECO:0000256" key="6">
    <source>
        <dbReference type="ARBA" id="ARBA00023136"/>
    </source>
</evidence>